<name>A0A409W922_9AGAR</name>
<accession>A0A409W922</accession>
<comment type="caution">
    <text evidence="1">The sequence shown here is derived from an EMBL/GenBank/DDBJ whole genome shotgun (WGS) entry which is preliminary data.</text>
</comment>
<dbReference type="Proteomes" id="UP000284706">
    <property type="component" value="Unassembled WGS sequence"/>
</dbReference>
<protein>
    <recommendedName>
        <fullName evidence="3">F-box domain-containing protein</fullName>
    </recommendedName>
</protein>
<dbReference type="SUPFAM" id="SSF52047">
    <property type="entry name" value="RNI-like"/>
    <property type="match status" value="1"/>
</dbReference>
<keyword evidence="2" id="KW-1185">Reference proteome</keyword>
<dbReference type="OrthoDB" id="2269034at2759"/>
<evidence type="ECO:0000313" key="1">
    <source>
        <dbReference type="EMBL" id="PPQ74991.1"/>
    </source>
</evidence>
<evidence type="ECO:0000313" key="2">
    <source>
        <dbReference type="Proteomes" id="UP000284706"/>
    </source>
</evidence>
<dbReference type="STRING" id="231916.A0A409W922"/>
<organism evidence="1 2">
    <name type="scientific">Gymnopilus dilepis</name>
    <dbReference type="NCBI Taxonomy" id="231916"/>
    <lineage>
        <taxon>Eukaryota</taxon>
        <taxon>Fungi</taxon>
        <taxon>Dikarya</taxon>
        <taxon>Basidiomycota</taxon>
        <taxon>Agaricomycotina</taxon>
        <taxon>Agaricomycetes</taxon>
        <taxon>Agaricomycetidae</taxon>
        <taxon>Agaricales</taxon>
        <taxon>Agaricineae</taxon>
        <taxon>Hymenogastraceae</taxon>
        <taxon>Gymnopilus</taxon>
    </lineage>
</organism>
<sequence length="474" mass="54306">MYRIQTTKPRSALKSVPVDVLRSIFGVVVSETSESRAKLHTALCLTHVCAFWRTIATNSPEIWTAVHLHTPKHSSKVFPNVDLLSLVLQNSQKMPLTMEIAVQRALFSQSAVLEATRRFLQEIHRAEILHLRYECLEEFFIRCTFMEIFQPKMTGSPYLTHLSLDFEDSTSPSAYNMTRIWAPAPLLENLSIYNDILDLGSIRSFHSTKFPFHRLTNLTITSHLEVRGLFLILSWATSLVVGKFCLVYGEIPSSSDFFHLPDLYELDLRGQGFGRSAGYDLEASPPLSRVLAPIKAPSLQRLTLMADRDWSQASFGRFLRISACQITYLHLDIVDFDNGERLECLRLLPFIQVLDISAANIRYSRFRDCFNQEFAKGLRERNAETGEFLICPQMSKIILDYDAIYDTTNTYFADFVEDRWKRLACFEVSLGRAGDLGQRQIDLCELIRLLSLKRSGLNITIDPVPLWETLICRR</sequence>
<dbReference type="InParanoid" id="A0A409W922"/>
<proteinExistence type="predicted"/>
<gene>
    <name evidence="1" type="ORF">CVT26_011775</name>
</gene>
<evidence type="ECO:0008006" key="3">
    <source>
        <dbReference type="Google" id="ProtNLM"/>
    </source>
</evidence>
<dbReference type="AlphaFoldDB" id="A0A409W922"/>
<reference evidence="1 2" key="1">
    <citation type="journal article" date="2018" name="Evol. Lett.">
        <title>Horizontal gene cluster transfer increased hallucinogenic mushroom diversity.</title>
        <authorList>
            <person name="Reynolds H.T."/>
            <person name="Vijayakumar V."/>
            <person name="Gluck-Thaler E."/>
            <person name="Korotkin H.B."/>
            <person name="Matheny P.B."/>
            <person name="Slot J.C."/>
        </authorList>
    </citation>
    <scope>NUCLEOTIDE SEQUENCE [LARGE SCALE GENOMIC DNA]</scope>
    <source>
        <strain evidence="1 2">SRW20</strain>
    </source>
</reference>
<dbReference type="EMBL" id="NHYE01005297">
    <property type="protein sequence ID" value="PPQ74991.1"/>
    <property type="molecule type" value="Genomic_DNA"/>
</dbReference>